<evidence type="ECO:0000313" key="1">
    <source>
        <dbReference type="EMBL" id="OBR15253.1"/>
    </source>
</evidence>
<dbReference type="Proteomes" id="UP000092177">
    <property type="component" value="Chromosome 1"/>
</dbReference>
<dbReference type="RefSeq" id="XP_018163770.1">
    <property type="nucleotide sequence ID" value="XM_018295408.1"/>
</dbReference>
<dbReference type="GeneID" id="28859515"/>
<keyword evidence="2" id="KW-1185">Reference proteome</keyword>
<sequence>MVTDSCSALTRAPCDRAGASKRAFGVPWQKHLIAAGPAPQATYSIGVNVTVNGLAYAQTTGKNWRRPVSSVGISSVVTQGSEGRKGGE</sequence>
<organism evidence="1 2">
    <name type="scientific">Colletotrichum higginsianum (strain IMI 349063)</name>
    <name type="common">Crucifer anthracnose fungus</name>
    <dbReference type="NCBI Taxonomy" id="759273"/>
    <lineage>
        <taxon>Eukaryota</taxon>
        <taxon>Fungi</taxon>
        <taxon>Dikarya</taxon>
        <taxon>Ascomycota</taxon>
        <taxon>Pezizomycotina</taxon>
        <taxon>Sordariomycetes</taxon>
        <taxon>Hypocreomycetidae</taxon>
        <taxon>Glomerellales</taxon>
        <taxon>Glomerellaceae</taxon>
        <taxon>Colletotrichum</taxon>
        <taxon>Colletotrichum destructivum species complex</taxon>
    </lineage>
</organism>
<comment type="caution">
    <text evidence="1">The sequence shown here is derived from an EMBL/GenBank/DDBJ whole genome shotgun (WGS) entry which is preliminary data.</text>
</comment>
<reference evidence="2" key="1">
    <citation type="journal article" date="2017" name="BMC Genomics">
        <title>Gapless genome assembly of Colletotrichum higginsianum reveals chromosome structure and association of transposable elements with secondary metabolite gene clusters.</title>
        <authorList>
            <person name="Dallery J.-F."/>
            <person name="Lapalu N."/>
            <person name="Zampounis A."/>
            <person name="Pigne S."/>
            <person name="Luyten I."/>
            <person name="Amselem J."/>
            <person name="Wittenberg A.H.J."/>
            <person name="Zhou S."/>
            <person name="de Queiroz M.V."/>
            <person name="Robin G.P."/>
            <person name="Auger A."/>
            <person name="Hainaut M."/>
            <person name="Henrissat B."/>
            <person name="Kim K.-T."/>
            <person name="Lee Y.-H."/>
            <person name="Lespinet O."/>
            <person name="Schwartz D.C."/>
            <person name="Thon M.R."/>
            <person name="O'Connell R.J."/>
        </authorList>
    </citation>
    <scope>NUCLEOTIDE SEQUENCE [LARGE SCALE GENOMIC DNA]</scope>
    <source>
        <strain evidence="2">IMI 349063</strain>
    </source>
</reference>
<dbReference type="VEuPathDB" id="FungiDB:CH63R_00433"/>
<dbReference type="KEGG" id="chig:CH63R_00433"/>
<dbReference type="EMBL" id="LTAN01000001">
    <property type="protein sequence ID" value="OBR15253.1"/>
    <property type="molecule type" value="Genomic_DNA"/>
</dbReference>
<gene>
    <name evidence="1" type="ORF">CH63R_00433</name>
</gene>
<name>A0A1B7YTB7_COLHI</name>
<proteinExistence type="predicted"/>
<accession>A0A1B7YTB7</accession>
<protein>
    <submittedName>
        <fullName evidence="1">Uncharacterized protein</fullName>
    </submittedName>
</protein>
<dbReference type="AlphaFoldDB" id="A0A1B7YTB7"/>
<evidence type="ECO:0000313" key="2">
    <source>
        <dbReference type="Proteomes" id="UP000092177"/>
    </source>
</evidence>